<gene>
    <name evidence="1" type="ORF">N1032_11025</name>
</gene>
<comment type="caution">
    <text evidence="1">The sequence shown here is derived from an EMBL/GenBank/DDBJ whole genome shotgun (WGS) entry which is preliminary data.</text>
</comment>
<dbReference type="Proteomes" id="UP001165586">
    <property type="component" value="Unassembled WGS sequence"/>
</dbReference>
<evidence type="ECO:0008006" key="3">
    <source>
        <dbReference type="Google" id="ProtNLM"/>
    </source>
</evidence>
<reference evidence="1" key="1">
    <citation type="submission" date="2022-08" db="EMBL/GenBank/DDBJ databases">
        <authorList>
            <person name="Deng Y."/>
            <person name="Han X.-F."/>
            <person name="Zhang Y.-Q."/>
        </authorList>
    </citation>
    <scope>NUCLEOTIDE SEQUENCE</scope>
    <source>
        <strain evidence="1">CPCC 203386</strain>
    </source>
</reference>
<evidence type="ECO:0000313" key="1">
    <source>
        <dbReference type="EMBL" id="MCS5734269.1"/>
    </source>
</evidence>
<dbReference type="EMBL" id="JANLCJ010000003">
    <property type="protein sequence ID" value="MCS5734269.1"/>
    <property type="molecule type" value="Genomic_DNA"/>
</dbReference>
<accession>A0ABT2H2X6</accession>
<protein>
    <recommendedName>
        <fullName evidence="3">Response regulatory domain-containing protein</fullName>
    </recommendedName>
</protein>
<evidence type="ECO:0000313" key="2">
    <source>
        <dbReference type="Proteomes" id="UP001165586"/>
    </source>
</evidence>
<name>A0ABT2H2X6_9MICO</name>
<keyword evidence="2" id="KW-1185">Reference proteome</keyword>
<organism evidence="1 2">
    <name type="scientific">Herbiconiux daphne</name>
    <dbReference type="NCBI Taxonomy" id="2970914"/>
    <lineage>
        <taxon>Bacteria</taxon>
        <taxon>Bacillati</taxon>
        <taxon>Actinomycetota</taxon>
        <taxon>Actinomycetes</taxon>
        <taxon>Micrococcales</taxon>
        <taxon>Microbacteriaceae</taxon>
        <taxon>Herbiconiux</taxon>
    </lineage>
</organism>
<sequence>MSEPEHHLTTVAVVDADRAALAEKVAALRALDGVEVRIAAGSLGELLTDPAFPPDVAIIEQREGERVTINYKIRVCRLANARVIVVADKAAERSGELAPDVASLMTPVRTFEKALRLLAAPR</sequence>
<proteinExistence type="predicted"/>